<accession>A0AAW2I1T1</accession>
<organism evidence="2">
    <name type="scientific">Menopon gallinae</name>
    <name type="common">poultry shaft louse</name>
    <dbReference type="NCBI Taxonomy" id="328185"/>
    <lineage>
        <taxon>Eukaryota</taxon>
        <taxon>Metazoa</taxon>
        <taxon>Ecdysozoa</taxon>
        <taxon>Arthropoda</taxon>
        <taxon>Hexapoda</taxon>
        <taxon>Insecta</taxon>
        <taxon>Pterygota</taxon>
        <taxon>Neoptera</taxon>
        <taxon>Paraneoptera</taxon>
        <taxon>Psocodea</taxon>
        <taxon>Troctomorpha</taxon>
        <taxon>Phthiraptera</taxon>
        <taxon>Amblycera</taxon>
        <taxon>Menoponidae</taxon>
        <taxon>Menopon</taxon>
    </lineage>
</organism>
<feature type="region of interest" description="Disordered" evidence="1">
    <location>
        <begin position="62"/>
        <end position="113"/>
    </location>
</feature>
<sequence length="113" mass="12667">MDRSGQVIIHPGDEDYRKHRTVPIHGAECRDASSLGVDCRGSDRLLDQFRRLLRRAEGIQMPAEELRDHITTNSSRGNHCRGFGPRLPGPGGDEDEGDIQGVDQGLLHDERER</sequence>
<dbReference type="AlphaFoldDB" id="A0AAW2I1T1"/>
<comment type="caution">
    <text evidence="2">The sequence shown here is derived from an EMBL/GenBank/DDBJ whole genome shotgun (WGS) entry which is preliminary data.</text>
</comment>
<dbReference type="EMBL" id="JARGDH010000002">
    <property type="protein sequence ID" value="KAL0275673.1"/>
    <property type="molecule type" value="Genomic_DNA"/>
</dbReference>
<name>A0AAW2I1T1_9NEOP</name>
<protein>
    <submittedName>
        <fullName evidence="2">Uncharacterized protein</fullName>
    </submittedName>
</protein>
<gene>
    <name evidence="2" type="ORF">PYX00_003461</name>
</gene>
<reference evidence="2" key="1">
    <citation type="journal article" date="2024" name="Gigascience">
        <title>Chromosome-level genome of the poultry shaft louse Menopon gallinae provides insight into the host-switching and adaptive evolution of parasitic lice.</title>
        <authorList>
            <person name="Xu Y."/>
            <person name="Ma L."/>
            <person name="Liu S."/>
            <person name="Liang Y."/>
            <person name="Liu Q."/>
            <person name="He Z."/>
            <person name="Tian L."/>
            <person name="Duan Y."/>
            <person name="Cai W."/>
            <person name="Li H."/>
            <person name="Song F."/>
        </authorList>
    </citation>
    <scope>NUCLEOTIDE SEQUENCE</scope>
    <source>
        <strain evidence="2">Cailab_2023a</strain>
    </source>
</reference>
<evidence type="ECO:0000313" key="2">
    <source>
        <dbReference type="EMBL" id="KAL0275673.1"/>
    </source>
</evidence>
<evidence type="ECO:0000256" key="1">
    <source>
        <dbReference type="SAM" id="MobiDB-lite"/>
    </source>
</evidence>
<proteinExistence type="predicted"/>